<evidence type="ECO:0000313" key="2">
    <source>
        <dbReference type="EMBL" id="KAJ3609028.1"/>
    </source>
</evidence>
<dbReference type="AlphaFoldDB" id="A0A9Q0ISV8"/>
<keyword evidence="3" id="KW-1185">Reference proteome</keyword>
<feature type="region of interest" description="Disordered" evidence="1">
    <location>
        <begin position="70"/>
        <end position="98"/>
    </location>
</feature>
<gene>
    <name evidence="2" type="ORF">NHX12_023555</name>
</gene>
<protein>
    <submittedName>
        <fullName evidence="2">Uncharacterized protein</fullName>
    </submittedName>
</protein>
<accession>A0A9Q0ISV8</accession>
<feature type="compositionally biased region" description="Basic and acidic residues" evidence="1">
    <location>
        <begin position="77"/>
        <end position="98"/>
    </location>
</feature>
<evidence type="ECO:0000313" key="3">
    <source>
        <dbReference type="Proteomes" id="UP001148018"/>
    </source>
</evidence>
<feature type="compositionally biased region" description="Basic and acidic residues" evidence="1">
    <location>
        <begin position="1"/>
        <end position="18"/>
    </location>
</feature>
<dbReference type="EMBL" id="JANIIK010000039">
    <property type="protein sequence ID" value="KAJ3609028.1"/>
    <property type="molecule type" value="Genomic_DNA"/>
</dbReference>
<evidence type="ECO:0000256" key="1">
    <source>
        <dbReference type="SAM" id="MobiDB-lite"/>
    </source>
</evidence>
<feature type="region of interest" description="Disordered" evidence="1">
    <location>
        <begin position="1"/>
        <end position="34"/>
    </location>
</feature>
<sequence>MFGQRSEDMQTERTDPHHRSSPPTRRCLDSSPAGVRRIQSVGSEGARLSQHRSHTRAQLQWRDLCLHLHHQNQDPSESGRQKRENSDRLDVVGEKVRV</sequence>
<name>A0A9Q0ISV8_9TELE</name>
<dbReference type="Proteomes" id="UP001148018">
    <property type="component" value="Unassembled WGS sequence"/>
</dbReference>
<reference evidence="2" key="1">
    <citation type="submission" date="2022-07" db="EMBL/GenBank/DDBJ databases">
        <title>Chromosome-level genome of Muraenolepis orangiensis.</title>
        <authorList>
            <person name="Kim J."/>
        </authorList>
    </citation>
    <scope>NUCLEOTIDE SEQUENCE</scope>
    <source>
        <strain evidence="2">KU_S4_2022</strain>
        <tissue evidence="2">Muscle</tissue>
    </source>
</reference>
<proteinExistence type="predicted"/>
<comment type="caution">
    <text evidence="2">The sequence shown here is derived from an EMBL/GenBank/DDBJ whole genome shotgun (WGS) entry which is preliminary data.</text>
</comment>
<organism evidence="2 3">
    <name type="scientific">Muraenolepis orangiensis</name>
    <name type="common">Patagonian moray cod</name>
    <dbReference type="NCBI Taxonomy" id="630683"/>
    <lineage>
        <taxon>Eukaryota</taxon>
        <taxon>Metazoa</taxon>
        <taxon>Chordata</taxon>
        <taxon>Craniata</taxon>
        <taxon>Vertebrata</taxon>
        <taxon>Euteleostomi</taxon>
        <taxon>Actinopterygii</taxon>
        <taxon>Neopterygii</taxon>
        <taxon>Teleostei</taxon>
        <taxon>Neoteleostei</taxon>
        <taxon>Acanthomorphata</taxon>
        <taxon>Zeiogadaria</taxon>
        <taxon>Gadariae</taxon>
        <taxon>Gadiformes</taxon>
        <taxon>Muraenolepidoidei</taxon>
        <taxon>Muraenolepididae</taxon>
        <taxon>Muraenolepis</taxon>
    </lineage>
</organism>